<evidence type="ECO:0000313" key="3">
    <source>
        <dbReference type="Proteomes" id="UP001501474"/>
    </source>
</evidence>
<evidence type="ECO:0000256" key="1">
    <source>
        <dbReference type="SAM" id="MobiDB-lite"/>
    </source>
</evidence>
<gene>
    <name evidence="2" type="ORF">GCM10010104_15430</name>
</gene>
<dbReference type="Proteomes" id="UP001501474">
    <property type="component" value="Unassembled WGS sequence"/>
</dbReference>
<name>A0ABN3D9M5_9ACTN</name>
<organism evidence="2 3">
    <name type="scientific">Streptomyces indiaensis</name>
    <dbReference type="NCBI Taxonomy" id="284033"/>
    <lineage>
        <taxon>Bacteria</taxon>
        <taxon>Bacillati</taxon>
        <taxon>Actinomycetota</taxon>
        <taxon>Actinomycetes</taxon>
        <taxon>Kitasatosporales</taxon>
        <taxon>Streptomycetaceae</taxon>
        <taxon>Streptomyces</taxon>
    </lineage>
</organism>
<feature type="compositionally biased region" description="Low complexity" evidence="1">
    <location>
        <begin position="100"/>
        <end position="109"/>
    </location>
</feature>
<evidence type="ECO:0000313" key="2">
    <source>
        <dbReference type="EMBL" id="GAA2224772.1"/>
    </source>
</evidence>
<feature type="compositionally biased region" description="Low complexity" evidence="1">
    <location>
        <begin position="25"/>
        <end position="35"/>
    </location>
</feature>
<dbReference type="EMBL" id="BAAART010000034">
    <property type="protein sequence ID" value="GAA2224772.1"/>
    <property type="molecule type" value="Genomic_DNA"/>
</dbReference>
<proteinExistence type="predicted"/>
<accession>A0ABN3D9M5</accession>
<reference evidence="2 3" key="1">
    <citation type="journal article" date="2019" name="Int. J. Syst. Evol. Microbiol.">
        <title>The Global Catalogue of Microorganisms (GCM) 10K type strain sequencing project: providing services to taxonomists for standard genome sequencing and annotation.</title>
        <authorList>
            <consortium name="The Broad Institute Genomics Platform"/>
            <consortium name="The Broad Institute Genome Sequencing Center for Infectious Disease"/>
            <person name="Wu L."/>
            <person name="Ma J."/>
        </authorList>
    </citation>
    <scope>NUCLEOTIDE SEQUENCE [LARGE SCALE GENOMIC DNA]</scope>
    <source>
        <strain evidence="2 3">JCM 3053</strain>
    </source>
</reference>
<sequence length="109" mass="11369">MRAGTLRLGRGDRTGPAGWQGESVRGGVRAGTLRLGRGGTTGPVRRQGEPVRGGVRADTLRLGRGGTTGRAPGLRYGRPAPRSRDATGRQEAWSCPPAPSSRGGRAARR</sequence>
<feature type="region of interest" description="Disordered" evidence="1">
    <location>
        <begin position="1"/>
        <end position="109"/>
    </location>
</feature>
<protein>
    <submittedName>
        <fullName evidence="2">Uncharacterized protein</fullName>
    </submittedName>
</protein>
<comment type="caution">
    <text evidence="2">The sequence shown here is derived from an EMBL/GenBank/DDBJ whole genome shotgun (WGS) entry which is preliminary data.</text>
</comment>
<keyword evidence="3" id="KW-1185">Reference proteome</keyword>